<organism evidence="3 4">
    <name type="scientific">Candidatus Korobacter versatilis</name>
    <dbReference type="NCBI Taxonomy" id="658062"/>
    <lineage>
        <taxon>Bacteria</taxon>
        <taxon>Pseudomonadati</taxon>
        <taxon>Acidobacteriota</taxon>
        <taxon>Terriglobia</taxon>
        <taxon>Terriglobales</taxon>
        <taxon>Candidatus Korobacteraceae</taxon>
        <taxon>Candidatus Korobacter</taxon>
    </lineage>
</organism>
<dbReference type="InterPro" id="IPR043724">
    <property type="entry name" value="DUF5666"/>
</dbReference>
<dbReference type="Pfam" id="PF14321">
    <property type="entry name" value="DUF4382"/>
    <property type="match status" value="1"/>
</dbReference>
<evidence type="ECO:0000259" key="2">
    <source>
        <dbReference type="Pfam" id="PF18914"/>
    </source>
</evidence>
<dbReference type="PROSITE" id="PS51257">
    <property type="entry name" value="PROKAR_LIPOPROTEIN"/>
    <property type="match status" value="1"/>
</dbReference>
<accession>A0A932EPY8</accession>
<dbReference type="Pfam" id="PF18914">
    <property type="entry name" value="DUF5666"/>
    <property type="match status" value="1"/>
</dbReference>
<comment type="caution">
    <text evidence="3">The sequence shown here is derived from an EMBL/GenBank/DDBJ whole genome shotgun (WGS) entry which is preliminary data.</text>
</comment>
<proteinExistence type="predicted"/>
<feature type="domain" description="DUF5666" evidence="2">
    <location>
        <begin position="202"/>
        <end position="266"/>
    </location>
</feature>
<dbReference type="InterPro" id="IPR025491">
    <property type="entry name" value="DUF4382"/>
</dbReference>
<evidence type="ECO:0000313" key="3">
    <source>
        <dbReference type="EMBL" id="MBI2678208.1"/>
    </source>
</evidence>
<dbReference type="EMBL" id="JACPNR010000006">
    <property type="protein sequence ID" value="MBI2678208.1"/>
    <property type="molecule type" value="Genomic_DNA"/>
</dbReference>
<feature type="domain" description="DUF4382" evidence="1">
    <location>
        <begin position="42"/>
        <end position="175"/>
    </location>
</feature>
<gene>
    <name evidence="3" type="ORF">HYX28_05465</name>
</gene>
<dbReference type="AlphaFoldDB" id="A0A932EPY8"/>
<protein>
    <submittedName>
        <fullName evidence="3">DUF4382 domain-containing protein</fullName>
    </submittedName>
</protein>
<evidence type="ECO:0000313" key="4">
    <source>
        <dbReference type="Proteomes" id="UP000779809"/>
    </source>
</evidence>
<dbReference type="Proteomes" id="UP000779809">
    <property type="component" value="Unassembled WGS sequence"/>
</dbReference>
<name>A0A932EPY8_9BACT</name>
<reference evidence="3" key="1">
    <citation type="submission" date="2020-07" db="EMBL/GenBank/DDBJ databases">
        <title>Huge and variable diversity of episymbiotic CPR bacteria and DPANN archaea in groundwater ecosystems.</title>
        <authorList>
            <person name="He C.Y."/>
            <person name="Keren R."/>
            <person name="Whittaker M."/>
            <person name="Farag I.F."/>
            <person name="Doudna J."/>
            <person name="Cate J.H.D."/>
            <person name="Banfield J.F."/>
        </authorList>
    </citation>
    <scope>NUCLEOTIDE SEQUENCE</scope>
    <source>
        <strain evidence="3">NC_groundwater_580_Pr5_B-0.1um_64_19</strain>
    </source>
</reference>
<evidence type="ECO:0000259" key="1">
    <source>
        <dbReference type="Pfam" id="PF14321"/>
    </source>
</evidence>
<sequence length="458" mass="46632">MVGILKQAAYLALGLFLLGCGGTGGSGGGGGGRTIGDVSALLNVGDAASDRIVSFKVTVNSVTFKQSSGSDVPVLTLPATVELIHRNADVEPVIIRTNFPQGSYTQVTVVLGGATATLVDSLGNLIVKTVTVTPSSVAVPLTADLSTVNSATLNVELDLANSIAIDGSNNVTLTPTYIVQGVPTATVGTQIPETGAIRDMQGSVVSVAAPNLTVYVNQAAMNFTFVTNSSTTLTGIGSVGALVPGNLVELDAQMQNNGSLTATKLEAVNTNADPMAVQGQVNLVTGAPATSFTMIVQNPIAKSTTVTVPTIGATDFNVTVGAATFELDADEVDLSGLSFTPTFNASTLTRIQQVMAVSDTASFTTVTATRIRLQRQAFSGQITGITTLGAQSVFTLTPPAGSAFPLLTGQTTLTVVVQPGTELRNGTSVLVGANVRVRGLLFNNGGALVLVADRMTTP</sequence>